<dbReference type="KEGG" id="aee:IM676_06260"/>
<dbReference type="PROSITE" id="PS50043">
    <property type="entry name" value="HTH_LUXR_2"/>
    <property type="match status" value="1"/>
</dbReference>
<dbReference type="InterPro" id="IPR058245">
    <property type="entry name" value="NreC/VraR/RcsB-like_REC"/>
</dbReference>
<dbReference type="GO" id="GO:0003677">
    <property type="term" value="F:DNA binding"/>
    <property type="evidence" value="ECO:0007669"/>
    <property type="project" value="UniProtKB-KW"/>
</dbReference>
<dbReference type="EMBL" id="CP063311">
    <property type="protein sequence ID" value="QOV23881.1"/>
    <property type="molecule type" value="Genomic_DNA"/>
</dbReference>
<sequence length="230" mass="26008">MIKILLAEDEHLLRQGLKYLLQNKYSDLQIIGEAENGIEAIQKVKILNPDLVIMDICLPKMDGLAATKIITQKFPHTKVIILSSFHRQDYIDEAIKLKVSGYLLKNIFLEELVDCIHLAMKGYMQFSPGVLDKSDFQEQSLGKPPEWDLPMSTNMQVKAAMERLTKREREVLTLIILGCTNRQIAQKLFISERTVKNHVTGILTCLNVSSRVEAANLARSFLSIATAKVI</sequence>
<dbReference type="PANTHER" id="PTHR43214:SF43">
    <property type="entry name" value="TWO-COMPONENT RESPONSE REGULATOR"/>
    <property type="match status" value="1"/>
</dbReference>
<proteinExistence type="predicted"/>
<keyword evidence="2" id="KW-0238">DNA-binding</keyword>
<dbReference type="Proteomes" id="UP000593846">
    <property type="component" value="Chromosome"/>
</dbReference>
<dbReference type="InterPro" id="IPR001789">
    <property type="entry name" value="Sig_transdc_resp-reg_receiver"/>
</dbReference>
<accession>A0A7S6U526</accession>
<dbReference type="SMART" id="SM00421">
    <property type="entry name" value="HTH_LUXR"/>
    <property type="match status" value="1"/>
</dbReference>
<protein>
    <submittedName>
        <fullName evidence="6">Response regulator transcription factor</fullName>
    </submittedName>
</protein>
<dbReference type="Gene3D" id="3.40.50.2300">
    <property type="match status" value="1"/>
</dbReference>
<dbReference type="PRINTS" id="PR00038">
    <property type="entry name" value="HTHLUXR"/>
</dbReference>
<dbReference type="RefSeq" id="WP_200989413.1">
    <property type="nucleotide sequence ID" value="NZ_CP063311.1"/>
</dbReference>
<evidence type="ECO:0000259" key="4">
    <source>
        <dbReference type="PROSITE" id="PS50043"/>
    </source>
</evidence>
<dbReference type="Pfam" id="PF00196">
    <property type="entry name" value="GerE"/>
    <property type="match status" value="1"/>
</dbReference>
<dbReference type="InterPro" id="IPR016032">
    <property type="entry name" value="Sig_transdc_resp-reg_C-effctor"/>
</dbReference>
<dbReference type="SMART" id="SM00448">
    <property type="entry name" value="REC"/>
    <property type="match status" value="1"/>
</dbReference>
<dbReference type="GO" id="GO:0006355">
    <property type="term" value="P:regulation of DNA-templated transcription"/>
    <property type="evidence" value="ECO:0007669"/>
    <property type="project" value="InterPro"/>
</dbReference>
<dbReference type="GO" id="GO:0000160">
    <property type="term" value="P:phosphorelay signal transduction system"/>
    <property type="evidence" value="ECO:0007669"/>
    <property type="project" value="InterPro"/>
</dbReference>
<evidence type="ECO:0000256" key="3">
    <source>
        <dbReference type="PROSITE-ProRule" id="PRU00169"/>
    </source>
</evidence>
<evidence type="ECO:0000256" key="2">
    <source>
        <dbReference type="ARBA" id="ARBA00023125"/>
    </source>
</evidence>
<dbReference type="PANTHER" id="PTHR43214">
    <property type="entry name" value="TWO-COMPONENT RESPONSE REGULATOR"/>
    <property type="match status" value="1"/>
</dbReference>
<keyword evidence="1 3" id="KW-0597">Phosphoprotein</keyword>
<feature type="modified residue" description="4-aspartylphosphate" evidence="3">
    <location>
        <position position="55"/>
    </location>
</feature>
<dbReference type="PROSITE" id="PS50110">
    <property type="entry name" value="RESPONSE_REGULATORY"/>
    <property type="match status" value="1"/>
</dbReference>
<dbReference type="AlphaFoldDB" id="A0A7S6U526"/>
<dbReference type="Pfam" id="PF00072">
    <property type="entry name" value="Response_reg"/>
    <property type="match status" value="1"/>
</dbReference>
<feature type="domain" description="HTH luxR-type" evidence="4">
    <location>
        <begin position="157"/>
        <end position="222"/>
    </location>
</feature>
<evidence type="ECO:0000256" key="1">
    <source>
        <dbReference type="ARBA" id="ARBA00022553"/>
    </source>
</evidence>
<name>A0A7S6U526_9CYAN</name>
<dbReference type="InterPro" id="IPR000792">
    <property type="entry name" value="Tscrpt_reg_LuxR_C"/>
</dbReference>
<gene>
    <name evidence="6" type="ORF">IM676_06260</name>
</gene>
<dbReference type="SUPFAM" id="SSF52172">
    <property type="entry name" value="CheY-like"/>
    <property type="match status" value="1"/>
</dbReference>
<dbReference type="SUPFAM" id="SSF46894">
    <property type="entry name" value="C-terminal effector domain of the bipartite response regulators"/>
    <property type="match status" value="1"/>
</dbReference>
<dbReference type="InterPro" id="IPR039420">
    <property type="entry name" value="WalR-like"/>
</dbReference>
<dbReference type="InterPro" id="IPR011006">
    <property type="entry name" value="CheY-like_superfamily"/>
</dbReference>
<dbReference type="CDD" id="cd06170">
    <property type="entry name" value="LuxR_C_like"/>
    <property type="match status" value="1"/>
</dbReference>
<organism evidence="6 7">
    <name type="scientific">Anabaenopsis elenkinii CCIBt3563</name>
    <dbReference type="NCBI Taxonomy" id="2779889"/>
    <lineage>
        <taxon>Bacteria</taxon>
        <taxon>Bacillati</taxon>
        <taxon>Cyanobacteriota</taxon>
        <taxon>Cyanophyceae</taxon>
        <taxon>Nostocales</taxon>
        <taxon>Nodulariaceae</taxon>
        <taxon>Anabaenopsis</taxon>
    </lineage>
</organism>
<evidence type="ECO:0000259" key="5">
    <source>
        <dbReference type="PROSITE" id="PS50110"/>
    </source>
</evidence>
<reference evidence="7" key="1">
    <citation type="submission" date="2020-10" db="EMBL/GenBank/DDBJ databases">
        <title>Genome-based taxonomic classification of the species Anabaenopsis elenkinii.</title>
        <authorList>
            <person name="Delbaje E."/>
            <person name="Andreote A.P.D."/>
            <person name="Pellegrinetti T.A."/>
            <person name="Cruz R.B."/>
            <person name="Branco L.H.Z."/>
            <person name="Fiore M.F."/>
        </authorList>
    </citation>
    <scope>NUCLEOTIDE SEQUENCE [LARGE SCALE GENOMIC DNA]</scope>
    <source>
        <strain evidence="7">CCIBt3563</strain>
    </source>
</reference>
<dbReference type="CDD" id="cd17535">
    <property type="entry name" value="REC_NarL-like"/>
    <property type="match status" value="1"/>
</dbReference>
<evidence type="ECO:0000313" key="7">
    <source>
        <dbReference type="Proteomes" id="UP000593846"/>
    </source>
</evidence>
<evidence type="ECO:0000313" key="6">
    <source>
        <dbReference type="EMBL" id="QOV23881.1"/>
    </source>
</evidence>
<keyword evidence="7" id="KW-1185">Reference proteome</keyword>
<feature type="domain" description="Response regulatory" evidence="5">
    <location>
        <begin position="3"/>
        <end position="120"/>
    </location>
</feature>